<organism evidence="4 5">
    <name type="scientific">Sclerotinia borealis (strain F-4128)</name>
    <dbReference type="NCBI Taxonomy" id="1432307"/>
    <lineage>
        <taxon>Eukaryota</taxon>
        <taxon>Fungi</taxon>
        <taxon>Dikarya</taxon>
        <taxon>Ascomycota</taxon>
        <taxon>Pezizomycotina</taxon>
        <taxon>Leotiomycetes</taxon>
        <taxon>Helotiales</taxon>
        <taxon>Sclerotiniaceae</taxon>
        <taxon>Sclerotinia</taxon>
    </lineage>
</organism>
<comment type="similarity">
    <text evidence="1 2">Belongs to the glycosyl hydrolase 12 (cellulase H) family.</text>
</comment>
<keyword evidence="3" id="KW-0732">Signal</keyword>
<evidence type="ECO:0000256" key="2">
    <source>
        <dbReference type="RuleBase" id="RU361163"/>
    </source>
</evidence>
<dbReference type="Gene3D" id="2.60.120.180">
    <property type="match status" value="1"/>
</dbReference>
<dbReference type="InterPro" id="IPR002594">
    <property type="entry name" value="GH12"/>
</dbReference>
<dbReference type="GO" id="GO:0000272">
    <property type="term" value="P:polysaccharide catabolic process"/>
    <property type="evidence" value="ECO:0007669"/>
    <property type="project" value="UniProtKB-KW"/>
</dbReference>
<feature type="signal peptide" evidence="3">
    <location>
        <begin position="1"/>
        <end position="18"/>
    </location>
</feature>
<sequence length="246" mass="25748">MKFAQSLVSLVFATAAVASPTPVLRKRATTVCGQWDSVATGTYTVYQDLWGISGYTGSQCTTVTSDTSNSLAWSTSWSWSGGSSQVKSYADAGLTMAAKQVSAISTIPSTWKWSYTGSNIVADVAYDLFSSSTVSGSANYEIMIWLGALGGAGPISSTGSPVATPTLAGVSWKLYSGRNGAMTVYSFVASSTVNSFSGDLKAFLTYLVSNQGYPSSQYLQSIQAGTEPFTGTNAVFKTTAYTVSMS</sequence>
<dbReference type="Pfam" id="PF01670">
    <property type="entry name" value="Glyco_hydro_12"/>
    <property type="match status" value="1"/>
</dbReference>
<proteinExistence type="inferred from homology"/>
<feature type="chain" id="PRO_5004918573" evidence="3">
    <location>
        <begin position="19"/>
        <end position="246"/>
    </location>
</feature>
<dbReference type="InterPro" id="IPR013320">
    <property type="entry name" value="ConA-like_dom_sf"/>
</dbReference>
<dbReference type="PANTHER" id="PTHR34002:SF9">
    <property type="entry name" value="XYLOGLUCAN-SPECIFIC ENDO-BETA-1,4-GLUCANASE A"/>
    <property type="match status" value="1"/>
</dbReference>
<dbReference type="EMBL" id="AYSA01000193">
    <property type="protein sequence ID" value="ESZ95313.1"/>
    <property type="molecule type" value="Genomic_DNA"/>
</dbReference>
<dbReference type="STRING" id="1432307.W9CHB5"/>
<dbReference type="GO" id="GO:0008810">
    <property type="term" value="F:cellulase activity"/>
    <property type="evidence" value="ECO:0007669"/>
    <property type="project" value="InterPro"/>
</dbReference>
<keyword evidence="2" id="KW-0326">Glycosidase</keyword>
<name>W9CHB5_SCLBF</name>
<dbReference type="PANTHER" id="PTHR34002">
    <property type="entry name" value="BLR1656 PROTEIN"/>
    <property type="match status" value="1"/>
</dbReference>
<keyword evidence="2" id="KW-0119">Carbohydrate metabolism</keyword>
<evidence type="ECO:0000313" key="4">
    <source>
        <dbReference type="EMBL" id="ESZ95313.1"/>
    </source>
</evidence>
<dbReference type="InterPro" id="IPR013319">
    <property type="entry name" value="GH11/12"/>
</dbReference>
<reference evidence="4 5" key="1">
    <citation type="journal article" date="2014" name="Genome Announc.">
        <title>Draft genome sequence of Sclerotinia borealis, a psychrophilic plant pathogenic fungus.</title>
        <authorList>
            <person name="Mardanov A.V."/>
            <person name="Beletsky A.V."/>
            <person name="Kadnikov V.V."/>
            <person name="Ignatov A.N."/>
            <person name="Ravin N.V."/>
        </authorList>
    </citation>
    <scope>NUCLEOTIDE SEQUENCE [LARGE SCALE GENOMIC DNA]</scope>
    <source>
        <strain evidence="5">F-4157</strain>
    </source>
</reference>
<keyword evidence="2" id="KW-0624">Polysaccharide degradation</keyword>
<dbReference type="AlphaFoldDB" id="W9CHB5"/>
<dbReference type="SUPFAM" id="SSF49899">
    <property type="entry name" value="Concanavalin A-like lectins/glucanases"/>
    <property type="match status" value="1"/>
</dbReference>
<comment type="caution">
    <text evidence="4">The sequence shown here is derived from an EMBL/GenBank/DDBJ whole genome shotgun (WGS) entry which is preliminary data.</text>
</comment>
<dbReference type="Proteomes" id="UP000019487">
    <property type="component" value="Unassembled WGS sequence"/>
</dbReference>
<keyword evidence="2 4" id="KW-0378">Hydrolase</keyword>
<dbReference type="OrthoDB" id="95118at2759"/>
<evidence type="ECO:0000256" key="1">
    <source>
        <dbReference type="ARBA" id="ARBA00005519"/>
    </source>
</evidence>
<accession>W9CHB5</accession>
<evidence type="ECO:0000256" key="3">
    <source>
        <dbReference type="SAM" id="SignalP"/>
    </source>
</evidence>
<gene>
    <name evidence="4" type="ORF">SBOR_4310</name>
</gene>
<protein>
    <submittedName>
        <fullName evidence="4">Glycoside hydrolase family 12 protein</fullName>
    </submittedName>
</protein>
<evidence type="ECO:0000313" key="5">
    <source>
        <dbReference type="Proteomes" id="UP000019487"/>
    </source>
</evidence>
<keyword evidence="5" id="KW-1185">Reference proteome</keyword>
<dbReference type="HOGENOM" id="CLU_051064_0_1_1"/>